<comment type="caution">
    <text evidence="9">The sequence shown here is derived from an EMBL/GenBank/DDBJ whole genome shotgun (WGS) entry which is preliminary data.</text>
</comment>
<keyword evidence="4 6" id="KW-0862">Zinc</keyword>
<dbReference type="GO" id="GO:0006508">
    <property type="term" value="P:proteolysis"/>
    <property type="evidence" value="ECO:0007669"/>
    <property type="project" value="UniProtKB-KW"/>
</dbReference>
<evidence type="ECO:0000259" key="8">
    <source>
        <dbReference type="Pfam" id="PF08439"/>
    </source>
</evidence>
<reference evidence="9 10" key="1">
    <citation type="submission" date="2020-02" db="EMBL/GenBank/DDBJ databases">
        <title>Comparative genomics of sulfur disproportionating microorganisms.</title>
        <authorList>
            <person name="Ward L.M."/>
            <person name="Bertran E."/>
            <person name="Johnston D.T."/>
        </authorList>
    </citation>
    <scope>NUCLEOTIDE SEQUENCE [LARGE SCALE GENOMIC DNA]</scope>
    <source>
        <strain evidence="9 10">DSM 100025</strain>
    </source>
</reference>
<evidence type="ECO:0000256" key="1">
    <source>
        <dbReference type="ARBA" id="ARBA00022670"/>
    </source>
</evidence>
<dbReference type="InterPro" id="IPR045090">
    <property type="entry name" value="Pept_M3A_M3B"/>
</dbReference>
<evidence type="ECO:0000256" key="5">
    <source>
        <dbReference type="ARBA" id="ARBA00023049"/>
    </source>
</evidence>
<keyword evidence="10" id="KW-1185">Reference proteome</keyword>
<dbReference type="InterPro" id="IPR001567">
    <property type="entry name" value="Pept_M3A_M3B_dom"/>
</dbReference>
<evidence type="ECO:0000256" key="6">
    <source>
        <dbReference type="RuleBase" id="RU003435"/>
    </source>
</evidence>
<keyword evidence="2 6" id="KW-0479">Metal-binding</keyword>
<organism evidence="9 10">
    <name type="scientific">Dissulfurirhabdus thermomarina</name>
    <dbReference type="NCBI Taxonomy" id="1765737"/>
    <lineage>
        <taxon>Bacteria</taxon>
        <taxon>Deltaproteobacteria</taxon>
        <taxon>Dissulfurirhabdaceae</taxon>
        <taxon>Dissulfurirhabdus</taxon>
    </lineage>
</organism>
<dbReference type="Proteomes" id="UP000469346">
    <property type="component" value="Unassembled WGS sequence"/>
</dbReference>
<dbReference type="InterPro" id="IPR042088">
    <property type="entry name" value="OligoPept_F_C"/>
</dbReference>
<dbReference type="EMBL" id="JAAGRR010000043">
    <property type="protein sequence ID" value="NDY42255.1"/>
    <property type="molecule type" value="Genomic_DNA"/>
</dbReference>
<comment type="cofactor">
    <cofactor evidence="6">
        <name>Zn(2+)</name>
        <dbReference type="ChEBI" id="CHEBI:29105"/>
    </cofactor>
    <text evidence="6">Binds 1 zinc ion.</text>
</comment>
<dbReference type="Pfam" id="PF01432">
    <property type="entry name" value="Peptidase_M3"/>
    <property type="match status" value="1"/>
</dbReference>
<dbReference type="NCBIfam" id="TIGR02290">
    <property type="entry name" value="M3_fam_3"/>
    <property type="match status" value="1"/>
</dbReference>
<name>A0A6N9TLZ4_DISTH</name>
<gene>
    <name evidence="9" type="ORF">G3N55_05280</name>
</gene>
<dbReference type="Gene3D" id="1.20.140.70">
    <property type="entry name" value="Oligopeptidase f, N-terminal domain"/>
    <property type="match status" value="1"/>
</dbReference>
<dbReference type="AlphaFoldDB" id="A0A6N9TLZ4"/>
<feature type="domain" description="Peptidase M3A/M3B catalytic" evidence="7">
    <location>
        <begin position="201"/>
        <end position="578"/>
    </location>
</feature>
<feature type="domain" description="Oligopeptidase F N-terminal" evidence="8">
    <location>
        <begin position="118"/>
        <end position="186"/>
    </location>
</feature>
<dbReference type="InterPro" id="IPR013647">
    <property type="entry name" value="OligopepF_N_dom"/>
</dbReference>
<keyword evidence="3 6" id="KW-0378">Hydrolase</keyword>
<protein>
    <submittedName>
        <fullName evidence="9">M3 family oligoendopeptidase</fullName>
    </submittedName>
</protein>
<accession>A0A6N9TLZ4</accession>
<dbReference type="SUPFAM" id="SSF55486">
    <property type="entry name" value="Metalloproteases ('zincins'), catalytic domain"/>
    <property type="match status" value="1"/>
</dbReference>
<dbReference type="PANTHER" id="PTHR11804:SF5">
    <property type="entry name" value="OLIGOENDOPEPTIDASE F"/>
    <property type="match status" value="1"/>
</dbReference>
<dbReference type="Gene3D" id="1.10.1370.20">
    <property type="entry name" value="Oligoendopeptidase f, C-terminal domain"/>
    <property type="match status" value="1"/>
</dbReference>
<dbReference type="GO" id="GO:0004222">
    <property type="term" value="F:metalloendopeptidase activity"/>
    <property type="evidence" value="ECO:0007669"/>
    <property type="project" value="InterPro"/>
</dbReference>
<evidence type="ECO:0000256" key="4">
    <source>
        <dbReference type="ARBA" id="ARBA00022833"/>
    </source>
</evidence>
<keyword evidence="5 6" id="KW-0482">Metalloprotease</keyword>
<sequence length="606" mass="67611">MNEKSPPPTGAEEVVWDLSHLYAGPDDPRLAADREACLAEARELAARHAGRVKDLDAGQLRDLVRRLERLAERVGRITAYAGLDFATRVNDPAAGAFQQAAREFASAVEKEVLFFDLEWAKAPAKTAERLLADPRLARYRHYLAAARRFRPHLLSKTREALLLDLAPVGRPSWTTLFEKVLAAQRFGDPPRTLEEVLTDLYHPDRDTRAAAARAVTAGLRSQAHVLAHVFNTVLADKMIQDRLRRYPSWISSMNLANELDDPTVEALVTAVTGRYDIVRRYYRLKRRLLGLDELFDYDRYAPLPRLPQRRIPWAECRETVLGAFGRFSPAMAETARRFFDEGWIHAPVRPGKAGGAFAHPTVPEVHPYVLVNYTGTARDVETVAHELGHGVHQVLAAEGGYFNSQTPLPLAETASVFGEMLVFQDLLGRFTDPAERLGLLGAKIESVFATVFRQVAMNRFEDRIHTHRRGRGELAPEDFAAHWLETQQAMFGDSVTLTDGYGAWWSYVGHFLHAPGYVYAYAFGELLVLSLYALYRKGLPRFEERYLALLAAGGSDTPYALLRPFGIDLRNPDFWREGLSCIEGLVADLEALAGEAAPGPGARAGS</sequence>
<proteinExistence type="inferred from homology"/>
<evidence type="ECO:0000313" key="9">
    <source>
        <dbReference type="EMBL" id="NDY42255.1"/>
    </source>
</evidence>
<dbReference type="CDD" id="cd09610">
    <property type="entry name" value="M3B_PepF"/>
    <property type="match status" value="1"/>
</dbReference>
<comment type="similarity">
    <text evidence="6">Belongs to the peptidase M3 family.</text>
</comment>
<dbReference type="GO" id="GO:0006518">
    <property type="term" value="P:peptide metabolic process"/>
    <property type="evidence" value="ECO:0007669"/>
    <property type="project" value="TreeGrafter"/>
</dbReference>
<dbReference type="Pfam" id="PF08439">
    <property type="entry name" value="Peptidase_M3_N"/>
    <property type="match status" value="1"/>
</dbReference>
<dbReference type="PANTHER" id="PTHR11804">
    <property type="entry name" value="PROTEASE M3 THIMET OLIGOPEPTIDASE-RELATED"/>
    <property type="match status" value="1"/>
</dbReference>
<evidence type="ECO:0000259" key="7">
    <source>
        <dbReference type="Pfam" id="PF01432"/>
    </source>
</evidence>
<evidence type="ECO:0000256" key="3">
    <source>
        <dbReference type="ARBA" id="ARBA00022801"/>
    </source>
</evidence>
<evidence type="ECO:0000313" key="10">
    <source>
        <dbReference type="Proteomes" id="UP000469346"/>
    </source>
</evidence>
<evidence type="ECO:0000256" key="2">
    <source>
        <dbReference type="ARBA" id="ARBA00022723"/>
    </source>
</evidence>
<dbReference type="GO" id="GO:0046872">
    <property type="term" value="F:metal ion binding"/>
    <property type="evidence" value="ECO:0007669"/>
    <property type="project" value="UniProtKB-UniRule"/>
</dbReference>
<dbReference type="InterPro" id="IPR011977">
    <property type="entry name" value="Pept_M3B_clade3"/>
</dbReference>
<keyword evidence="1 6" id="KW-0645">Protease</keyword>